<gene>
    <name evidence="3" type="ORF">ACFQ38_06630</name>
</gene>
<name>A0ABW3TW81_9BACL</name>
<keyword evidence="4" id="KW-1185">Reference proteome</keyword>
<proteinExistence type="predicted"/>
<dbReference type="Proteomes" id="UP001597231">
    <property type="component" value="Unassembled WGS sequence"/>
</dbReference>
<dbReference type="Pfam" id="PF00563">
    <property type="entry name" value="EAL"/>
    <property type="match status" value="1"/>
</dbReference>
<evidence type="ECO:0000259" key="2">
    <source>
        <dbReference type="PROSITE" id="PS51833"/>
    </source>
</evidence>
<evidence type="ECO:0000313" key="4">
    <source>
        <dbReference type="Proteomes" id="UP001597231"/>
    </source>
</evidence>
<organism evidence="3 4">
    <name type="scientific">Sporosarcina contaminans</name>
    <dbReference type="NCBI Taxonomy" id="633403"/>
    <lineage>
        <taxon>Bacteria</taxon>
        <taxon>Bacillati</taxon>
        <taxon>Bacillota</taxon>
        <taxon>Bacilli</taxon>
        <taxon>Bacillales</taxon>
        <taxon>Caryophanaceae</taxon>
        <taxon>Sporosarcina</taxon>
    </lineage>
</organism>
<dbReference type="PROSITE" id="PS51833">
    <property type="entry name" value="HDOD"/>
    <property type="match status" value="1"/>
</dbReference>
<dbReference type="EMBL" id="JBHTLT010000031">
    <property type="protein sequence ID" value="MFD1204772.1"/>
    <property type="molecule type" value="Genomic_DNA"/>
</dbReference>
<dbReference type="InterPro" id="IPR052340">
    <property type="entry name" value="RNase_Y/CdgJ"/>
</dbReference>
<evidence type="ECO:0000313" key="3">
    <source>
        <dbReference type="EMBL" id="MFD1204772.1"/>
    </source>
</evidence>
<feature type="domain" description="HDOD" evidence="2">
    <location>
        <begin position="204"/>
        <end position="394"/>
    </location>
</feature>
<comment type="caution">
    <text evidence="3">The sequence shown here is derived from an EMBL/GenBank/DDBJ whole genome shotgun (WGS) entry which is preliminary data.</text>
</comment>
<dbReference type="InterPro" id="IPR014408">
    <property type="entry name" value="dGMP_Pdiesterase_EAL/HD-GYP"/>
</dbReference>
<dbReference type="RefSeq" id="WP_381480132.1">
    <property type="nucleotide sequence ID" value="NZ_JBHTLT010000031.1"/>
</dbReference>
<dbReference type="InterPro" id="IPR013976">
    <property type="entry name" value="HDOD"/>
</dbReference>
<reference evidence="4" key="1">
    <citation type="journal article" date="2019" name="Int. J. Syst. Evol. Microbiol.">
        <title>The Global Catalogue of Microorganisms (GCM) 10K type strain sequencing project: providing services to taxonomists for standard genome sequencing and annotation.</title>
        <authorList>
            <consortium name="The Broad Institute Genomics Platform"/>
            <consortium name="The Broad Institute Genome Sequencing Center for Infectious Disease"/>
            <person name="Wu L."/>
            <person name="Ma J."/>
        </authorList>
    </citation>
    <scope>NUCLEOTIDE SEQUENCE [LARGE SCALE GENOMIC DNA]</scope>
    <source>
        <strain evidence="4">CCUG 53915</strain>
    </source>
</reference>
<dbReference type="PANTHER" id="PTHR33525:SF4">
    <property type="entry name" value="CYCLIC DI-GMP PHOSPHODIESTERASE CDGJ"/>
    <property type="match status" value="1"/>
</dbReference>
<dbReference type="SUPFAM" id="SSF109604">
    <property type="entry name" value="HD-domain/PDEase-like"/>
    <property type="match status" value="1"/>
</dbReference>
<dbReference type="PANTHER" id="PTHR33525">
    <property type="match status" value="1"/>
</dbReference>
<evidence type="ECO:0000259" key="1">
    <source>
        <dbReference type="PROSITE" id="PS50883"/>
    </source>
</evidence>
<protein>
    <submittedName>
        <fullName evidence="3">EAL and HDOD domain-containing protein</fullName>
    </submittedName>
</protein>
<dbReference type="PIRSF" id="PIRSF003180">
    <property type="entry name" value="DiGMPpdiest_YuxH"/>
    <property type="match status" value="1"/>
</dbReference>
<dbReference type="PROSITE" id="PS50883">
    <property type="entry name" value="EAL"/>
    <property type="match status" value="1"/>
</dbReference>
<accession>A0ABW3TW81</accession>
<feature type="domain" description="EAL" evidence="1">
    <location>
        <begin position="1"/>
        <end position="210"/>
    </location>
</feature>
<dbReference type="Pfam" id="PF08668">
    <property type="entry name" value="HDOD"/>
    <property type="match status" value="1"/>
</dbReference>
<dbReference type="Gene3D" id="1.10.3210.10">
    <property type="entry name" value="Hypothetical protein af1432"/>
    <property type="match status" value="1"/>
</dbReference>
<dbReference type="SUPFAM" id="SSF141868">
    <property type="entry name" value="EAL domain-like"/>
    <property type="match status" value="1"/>
</dbReference>
<sequence>MGFHIFVGRQPILDRNGQVFGYELLYRNSEKNVFPDVDPEKATIQLLVNTFLSIGIDRVVGKSLSFINFTGELLTKDLFTSLHPECVVIEILEDVEITPSLITRIRQLKREGFRLALDDFVMQEQYAIHTELFHLIDFVKVDYMAVEKNERQNIEKFIQSYPHIRMLAEKIETKEQFEEAKMSGYDLFQGYFFSKPEIIKGVEIPSNFNLHLQIIEKLNEETPNINEIARMILQDISLTYKLLRFINSMHFSIPKKVRSIKQAIVIIGLRGMRKWMRILTLQDIGETSGEGRIKALVSFSLSRGRMCELLAIHKGKDNTDEYFFAGMFSLMDAIMGRSYEEILSLIPLSETVAMTLQGGKTEMTPYLDLAIAMERFDWENVRKHAKTIGIEDRKLSEISRQANLWAQTLD</sequence>
<dbReference type="SMART" id="SM00052">
    <property type="entry name" value="EAL"/>
    <property type="match status" value="1"/>
</dbReference>
<dbReference type="Gene3D" id="3.20.20.450">
    <property type="entry name" value="EAL domain"/>
    <property type="match status" value="1"/>
</dbReference>
<dbReference type="InterPro" id="IPR035919">
    <property type="entry name" value="EAL_sf"/>
</dbReference>
<dbReference type="InterPro" id="IPR001633">
    <property type="entry name" value="EAL_dom"/>
</dbReference>